<dbReference type="Proteomes" id="UP000018861">
    <property type="component" value="Unassembled WGS sequence"/>
</dbReference>
<dbReference type="InterPro" id="IPR017853">
    <property type="entry name" value="GH"/>
</dbReference>
<organism evidence="4 5">
    <name type="scientific">Bacteroides pyogenes JCM 6292</name>
    <dbReference type="NCBI Taxonomy" id="1235809"/>
    <lineage>
        <taxon>Bacteria</taxon>
        <taxon>Pseudomonadati</taxon>
        <taxon>Bacteroidota</taxon>
        <taxon>Bacteroidia</taxon>
        <taxon>Bacteroidales</taxon>
        <taxon>Bacteroidaceae</taxon>
        <taxon>Bacteroides</taxon>
    </lineage>
</organism>
<accession>W4PBS6</accession>
<dbReference type="AlphaFoldDB" id="W4PBS6"/>
<feature type="domain" description="Glycosyl hydrolase-like 10" evidence="2">
    <location>
        <begin position="56"/>
        <end position="290"/>
    </location>
</feature>
<reference evidence="4 5" key="1">
    <citation type="journal article" date="2014" name="Genome Announc.">
        <title>Draft Genome Sequences of Three Strains of Bacteroides pyogenes Isolated from a Cat and Swine.</title>
        <authorList>
            <person name="Sakamoto M."/>
            <person name="Oshima K."/>
            <person name="Suda W."/>
            <person name="Kitamura K."/>
            <person name="Iida T."/>
            <person name="Hattori M."/>
            <person name="Ohkuma M."/>
        </authorList>
    </citation>
    <scope>NUCLEOTIDE SEQUENCE [LARGE SCALE GENOMIC DNA]</scope>
    <source>
        <strain evidence="4 5">JCM 6292</strain>
    </source>
</reference>
<dbReference type="Gene3D" id="3.20.20.80">
    <property type="entry name" value="Glycosidases"/>
    <property type="match status" value="1"/>
</dbReference>
<evidence type="ECO:0000313" key="5">
    <source>
        <dbReference type="Proteomes" id="UP000018861"/>
    </source>
</evidence>
<sequence>MRNMRKITLPLLLITMLVFVLSACKTRGKQIVGETNKPALMWFDAEANFERFSNPDSIDYYLTKVKSLGFTHAVVDVRPITGEVLFETETAPKMREWEGFERPDFDYLGHFLRKAHELGLQVYASLNVFVAGHNYFDRGLVYSTHPEWSSMLYTPEGIVAITTQKKKYSAMVNPINEEFQTHILSVLKDLVKKYPSLDGLMLDRVRYDGISADFSFLSRKKFEEYIGQKVEKYPEDIFEWRQDENKKYYPERGKHFLKWVEWRTKNIYDFMVRARKEVKSINPNIAFGTYTGAWYPSYYEVGVNFASNQYDPNKVFDWATPEYKRYGYAELIDLYVTGNYYTDITIEEYKKTKRTVWNETDSKAQSGIWYCVEGSCLHLREILGENKFIGGILVDQFYDDPPKLSKTIEMNLKASDGLMVFDIVHIIRKGLWKEVEHGMRAGGALR</sequence>
<keyword evidence="1" id="KW-0732">Signal</keyword>
<dbReference type="InterPro" id="IPR032280">
    <property type="entry name" value="DUF4985"/>
</dbReference>
<evidence type="ECO:0000259" key="2">
    <source>
        <dbReference type="Pfam" id="PF02638"/>
    </source>
</evidence>
<evidence type="ECO:0000259" key="3">
    <source>
        <dbReference type="Pfam" id="PF16373"/>
    </source>
</evidence>
<gene>
    <name evidence="4" type="ORF">JCM6292_3335</name>
</gene>
<feature type="domain" description="DUF4985" evidence="3">
    <location>
        <begin position="315"/>
        <end position="436"/>
    </location>
</feature>
<evidence type="ECO:0000256" key="1">
    <source>
        <dbReference type="ARBA" id="ARBA00022729"/>
    </source>
</evidence>
<protein>
    <submittedName>
        <fullName evidence="4">Transcriptional regulator, PadR family</fullName>
    </submittedName>
</protein>
<dbReference type="EMBL" id="BAIQ01000045">
    <property type="protein sequence ID" value="GAE16838.1"/>
    <property type="molecule type" value="Genomic_DNA"/>
</dbReference>
<dbReference type="PANTHER" id="PTHR43405:SF1">
    <property type="entry name" value="GLYCOSYL HYDROLASE DIGH"/>
    <property type="match status" value="1"/>
</dbReference>
<dbReference type="Pfam" id="PF02638">
    <property type="entry name" value="GHL10"/>
    <property type="match status" value="1"/>
</dbReference>
<proteinExistence type="predicted"/>
<evidence type="ECO:0000313" key="4">
    <source>
        <dbReference type="EMBL" id="GAE16838.1"/>
    </source>
</evidence>
<dbReference type="SUPFAM" id="SSF51445">
    <property type="entry name" value="(Trans)glycosidases"/>
    <property type="match status" value="1"/>
</dbReference>
<dbReference type="Pfam" id="PF16373">
    <property type="entry name" value="DUF4985"/>
    <property type="match status" value="1"/>
</dbReference>
<dbReference type="PROSITE" id="PS51257">
    <property type="entry name" value="PROKAR_LIPOPROTEIN"/>
    <property type="match status" value="1"/>
</dbReference>
<dbReference type="InterPro" id="IPR003790">
    <property type="entry name" value="GHL10"/>
</dbReference>
<dbReference type="InterPro" id="IPR052177">
    <property type="entry name" value="Divisome_Glycosyl_Hydrolase"/>
</dbReference>
<dbReference type="PANTHER" id="PTHR43405">
    <property type="entry name" value="GLYCOSYL HYDROLASE DIGH"/>
    <property type="match status" value="1"/>
</dbReference>
<name>W4PBS6_9BACE</name>
<comment type="caution">
    <text evidence="4">The sequence shown here is derived from an EMBL/GenBank/DDBJ whole genome shotgun (WGS) entry which is preliminary data.</text>
</comment>